<keyword evidence="2" id="KW-0456">Lyase</keyword>
<dbReference type="Gene3D" id="3.20.20.10">
    <property type="entry name" value="Alanine racemase"/>
    <property type="match status" value="1"/>
</dbReference>
<dbReference type="EMBL" id="JABWDU010000003">
    <property type="protein sequence ID" value="NVD40444.1"/>
    <property type="molecule type" value="Genomic_DNA"/>
</dbReference>
<name>A0A7Y6Q7G7_9HYPH</name>
<feature type="domain" description="D-serine dehydratase-like" evidence="3">
    <location>
        <begin position="292"/>
        <end position="391"/>
    </location>
</feature>
<organism evidence="4 5">
    <name type="scientific">Ensifer oleiphilus</name>
    <dbReference type="NCBI Taxonomy" id="2742698"/>
    <lineage>
        <taxon>Bacteria</taxon>
        <taxon>Pseudomonadati</taxon>
        <taxon>Pseudomonadota</taxon>
        <taxon>Alphaproteobacteria</taxon>
        <taxon>Hyphomicrobiales</taxon>
        <taxon>Rhizobiaceae</taxon>
        <taxon>Sinorhizobium/Ensifer group</taxon>
        <taxon>Ensifer</taxon>
    </lineage>
</organism>
<dbReference type="GO" id="GO:0036088">
    <property type="term" value="P:D-serine catabolic process"/>
    <property type="evidence" value="ECO:0007669"/>
    <property type="project" value="TreeGrafter"/>
</dbReference>
<evidence type="ECO:0000313" key="4">
    <source>
        <dbReference type="EMBL" id="NVD40444.1"/>
    </source>
</evidence>
<gene>
    <name evidence="4" type="ORF">HT585_16365</name>
</gene>
<dbReference type="AlphaFoldDB" id="A0A7Y6Q7G7"/>
<proteinExistence type="inferred from homology"/>
<comment type="caution">
    <text evidence="4">The sequence shown here is derived from an EMBL/GenBank/DDBJ whole genome shotgun (WGS) entry which is preliminary data.</text>
</comment>
<dbReference type="PANTHER" id="PTHR28004">
    <property type="entry name" value="ZGC:162816-RELATED"/>
    <property type="match status" value="1"/>
</dbReference>
<dbReference type="InterPro" id="IPR026956">
    <property type="entry name" value="D-ser_dehydrat-like_dom"/>
</dbReference>
<evidence type="ECO:0000256" key="2">
    <source>
        <dbReference type="ARBA" id="ARBA00023239"/>
    </source>
</evidence>
<accession>A0A7Y6Q7G7</accession>
<dbReference type="Pfam" id="PF14031">
    <property type="entry name" value="D-ser_dehydrat"/>
    <property type="match status" value="1"/>
</dbReference>
<sequence length="408" mass="42580">MTTSEVTVAAATAAGNATAEITNRATETKTDGFWRPAAAERPTPYIEVDEDRLVRNMRAMQQRATAAGVLMFPHVKTHKSVHIARQQLALGARGITASKPSEALIFAEAGIPSIILAYPIVKAQSLDRLLPAVNARGTELRTIAASSVGVDALADAAKRHGVEIGVFLKVDVGLGRVGVKPNDPAALELCARIAAANGLRFAGLLSHAGHSYAAASPQSLAKVALDEAADLAGLAGRLRERGIAVECLSVGATPTCLGAPLPNEVDCIRPGNYVFLDGTALRLGICTADDLALSVVARVVASNDTHFIIDAGSKSMSSDRGAHGMGGAGFGTVVSAEGDGETGMWTLERLSEEHGFVPFSGRPLPLGSRVRVFPNHSCASIANFDHFTLRHANDEATVLPVDARSCQT</sequence>
<dbReference type="InterPro" id="IPR001608">
    <property type="entry name" value="Ala_racemase_N"/>
</dbReference>
<comment type="similarity">
    <text evidence="1">Belongs to the DSD1 family.</text>
</comment>
<evidence type="ECO:0000259" key="3">
    <source>
        <dbReference type="SMART" id="SM01119"/>
    </source>
</evidence>
<reference evidence="4 5" key="1">
    <citation type="submission" date="2020-06" db="EMBL/GenBank/DDBJ databases">
        <authorList>
            <person name="Grouzdev D.S."/>
        </authorList>
    </citation>
    <scope>NUCLEOTIDE SEQUENCE [LARGE SCALE GENOMIC DNA]</scope>
    <source>
        <strain evidence="4 5">HO-A22</strain>
    </source>
</reference>
<dbReference type="SUPFAM" id="SSF51419">
    <property type="entry name" value="PLP-binding barrel"/>
    <property type="match status" value="1"/>
</dbReference>
<dbReference type="RefSeq" id="WP_176353922.1">
    <property type="nucleotide sequence ID" value="NZ_JABWDU010000003.1"/>
</dbReference>
<dbReference type="GO" id="GO:0008721">
    <property type="term" value="F:D-serine ammonia-lyase activity"/>
    <property type="evidence" value="ECO:0007669"/>
    <property type="project" value="TreeGrafter"/>
</dbReference>
<dbReference type="Pfam" id="PF01168">
    <property type="entry name" value="Ala_racemase_N"/>
    <property type="match status" value="1"/>
</dbReference>
<dbReference type="InterPro" id="IPR051466">
    <property type="entry name" value="D-amino_acid_metab_enzyme"/>
</dbReference>
<evidence type="ECO:0000256" key="1">
    <source>
        <dbReference type="ARBA" id="ARBA00005323"/>
    </source>
</evidence>
<dbReference type="SMART" id="SM01119">
    <property type="entry name" value="D-ser_dehydrat"/>
    <property type="match status" value="1"/>
</dbReference>
<dbReference type="Gene3D" id="2.40.37.20">
    <property type="entry name" value="D-serine dehydratase-like domain"/>
    <property type="match status" value="1"/>
</dbReference>
<keyword evidence="5" id="KW-1185">Reference proteome</keyword>
<dbReference type="InterPro" id="IPR029066">
    <property type="entry name" value="PLP-binding_barrel"/>
</dbReference>
<dbReference type="Proteomes" id="UP000520198">
    <property type="component" value="Unassembled WGS sequence"/>
</dbReference>
<protein>
    <submittedName>
        <fullName evidence="4">Alanine racemase</fullName>
    </submittedName>
</protein>
<evidence type="ECO:0000313" key="5">
    <source>
        <dbReference type="Proteomes" id="UP000520198"/>
    </source>
</evidence>
<dbReference type="InterPro" id="IPR042208">
    <property type="entry name" value="D-ser_dehydrat-like_sf"/>
</dbReference>
<dbReference type="PANTHER" id="PTHR28004:SF2">
    <property type="entry name" value="D-SERINE DEHYDRATASE"/>
    <property type="match status" value="1"/>
</dbReference>